<gene>
    <name evidence="1" type="ORF">APT59_03705</name>
</gene>
<reference evidence="1 2" key="1">
    <citation type="submission" date="2016-01" db="EMBL/GenBank/DDBJ databases">
        <title>Annotation of Pseudomonas oryzihabitans USDA-ARS-USMARC-56511.</title>
        <authorList>
            <person name="Harhay G.P."/>
            <person name="Harhay D.M."/>
            <person name="Smith T.P.L."/>
            <person name="Bono J.L."/>
            <person name="Heaton M.P."/>
            <person name="Clawson M.L."/>
            <person name="Chitko-Mckown C.G."/>
            <person name="Capik S.F."/>
            <person name="DeDonder K.D."/>
            <person name="Apley M.D."/>
            <person name="Lubbers B.V."/>
            <person name="White B.J."/>
            <person name="Larson R.L."/>
        </authorList>
    </citation>
    <scope>NUCLEOTIDE SEQUENCE [LARGE SCALE GENOMIC DNA]</scope>
    <source>
        <strain evidence="1 2">USDA-ARS-USMARC-56511</strain>
    </source>
</reference>
<evidence type="ECO:0000313" key="1">
    <source>
        <dbReference type="EMBL" id="ALZ83347.1"/>
    </source>
</evidence>
<evidence type="ECO:0000313" key="2">
    <source>
        <dbReference type="Proteomes" id="UP000064137"/>
    </source>
</evidence>
<dbReference type="Proteomes" id="UP000064137">
    <property type="component" value="Chromosome"/>
</dbReference>
<sequence length="69" mass="8352">MTDEVAMYQQWHLWITEAAVEDQRRRVQREFAEYSRLLACLQHLEQERWQQALPVWLRGDSGLISTLKH</sequence>
<name>A0A0U4WL50_9PSED</name>
<organism evidence="1 2">
    <name type="scientific">Pseudomonas oryzihabitans</name>
    <dbReference type="NCBI Taxonomy" id="47885"/>
    <lineage>
        <taxon>Bacteria</taxon>
        <taxon>Pseudomonadati</taxon>
        <taxon>Pseudomonadota</taxon>
        <taxon>Gammaproteobacteria</taxon>
        <taxon>Pseudomonadales</taxon>
        <taxon>Pseudomonadaceae</taxon>
        <taxon>Pseudomonas</taxon>
    </lineage>
</organism>
<dbReference type="EMBL" id="CP013987">
    <property type="protein sequence ID" value="ALZ83347.1"/>
    <property type="molecule type" value="Genomic_DNA"/>
</dbReference>
<accession>A0A0U4WL50</accession>
<dbReference type="RefSeq" id="WP_059313609.1">
    <property type="nucleotide sequence ID" value="NZ_CP013987.1"/>
</dbReference>
<protein>
    <submittedName>
        <fullName evidence="1">Uncharacterized protein</fullName>
    </submittedName>
</protein>
<dbReference type="OrthoDB" id="6942633at2"/>
<dbReference type="AlphaFoldDB" id="A0A0U4WL50"/>
<proteinExistence type="predicted"/>
<dbReference type="KEGG" id="por:APT59_03705"/>